<dbReference type="AlphaFoldDB" id="A0A450ZXU0"/>
<name>A0A450ZXU0_9GAMM</name>
<proteinExistence type="predicted"/>
<reference evidence="1" key="1">
    <citation type="submission" date="2019-02" db="EMBL/GenBank/DDBJ databases">
        <authorList>
            <person name="Gruber-Vodicka R. H."/>
            <person name="Seah K. B. B."/>
        </authorList>
    </citation>
    <scope>NUCLEOTIDE SEQUENCE</scope>
    <source>
        <strain evidence="1">BECK_BY1</strain>
    </source>
</reference>
<sequence length="73" mass="8209">MCDVGLRQESFLASKTAFYIISLSQYEILLLAIIVDDEESGITRRLTTTNFGSKDNKVATQVSPCKFLDLFDK</sequence>
<accession>A0A450ZXU0</accession>
<gene>
    <name evidence="1" type="ORF">BECKTUN1418D_GA0071000_108610</name>
</gene>
<organism evidence="1">
    <name type="scientific">Candidatus Kentrum sp. TUN</name>
    <dbReference type="NCBI Taxonomy" id="2126343"/>
    <lineage>
        <taxon>Bacteria</taxon>
        <taxon>Pseudomonadati</taxon>
        <taxon>Pseudomonadota</taxon>
        <taxon>Gammaproteobacteria</taxon>
        <taxon>Candidatus Kentrum</taxon>
    </lineage>
</organism>
<dbReference type="EMBL" id="CAADFX010000086">
    <property type="protein sequence ID" value="VFK58591.1"/>
    <property type="molecule type" value="Genomic_DNA"/>
</dbReference>
<evidence type="ECO:0000313" key="1">
    <source>
        <dbReference type="EMBL" id="VFK58591.1"/>
    </source>
</evidence>
<protein>
    <submittedName>
        <fullName evidence="1">Uncharacterized protein</fullName>
    </submittedName>
</protein>